<name>A0A086Y577_9RHOB</name>
<gene>
    <name evidence="2" type="ORF">CN97_16030</name>
</gene>
<dbReference type="AlphaFoldDB" id="A0A086Y577"/>
<keyword evidence="3" id="KW-1185">Reference proteome</keyword>
<proteinExistence type="predicted"/>
<evidence type="ECO:0000313" key="2">
    <source>
        <dbReference type="EMBL" id="KFI29427.1"/>
    </source>
</evidence>
<keyword evidence="1" id="KW-0472">Membrane</keyword>
<sequence>MGDASREEICGLLALLDAARLVKITGALGEVARRKLVSDVTPAADRVAEFANGLMEGSVPTDALRAQLWLGVKRSLGLPGLYPLSMRGMVEEAAAIAVRASEILAPAIADAQHESAEADVSILARAGRKLLRAVPGVRKRACSAVTFPDVVAHELATIMESLLAAESRGELDPEVAEAIRKGQQAVSTAVIAGGGWAALAGAIGAAGFAPYIVAAQLSAVLPFVSGPALTSLLFVMINPMTVLAGSAALGYWAISGKVGA</sequence>
<feature type="transmembrane region" description="Helical" evidence="1">
    <location>
        <begin position="189"/>
        <end position="212"/>
    </location>
</feature>
<keyword evidence="1" id="KW-0812">Transmembrane</keyword>
<dbReference type="EMBL" id="JGYG01000006">
    <property type="protein sequence ID" value="KFI29427.1"/>
    <property type="molecule type" value="Genomic_DNA"/>
</dbReference>
<evidence type="ECO:0000256" key="1">
    <source>
        <dbReference type="SAM" id="Phobius"/>
    </source>
</evidence>
<dbReference type="Proteomes" id="UP000028826">
    <property type="component" value="Unassembled WGS sequence"/>
</dbReference>
<accession>A0A086Y577</accession>
<reference evidence="2 3" key="1">
    <citation type="submission" date="2014-03" db="EMBL/GenBank/DDBJ databases">
        <title>Genome of Haematobacter massiliensis CCUG 47968.</title>
        <authorList>
            <person name="Wang D."/>
            <person name="Wang G."/>
        </authorList>
    </citation>
    <scope>NUCLEOTIDE SEQUENCE [LARGE SCALE GENOMIC DNA]</scope>
    <source>
        <strain evidence="2 3">CCUG 47968</strain>
    </source>
</reference>
<organism evidence="2 3">
    <name type="scientific">Haematobacter massiliensis</name>
    <dbReference type="NCBI Taxonomy" id="195105"/>
    <lineage>
        <taxon>Bacteria</taxon>
        <taxon>Pseudomonadati</taxon>
        <taxon>Pseudomonadota</taxon>
        <taxon>Alphaproteobacteria</taxon>
        <taxon>Rhodobacterales</taxon>
        <taxon>Paracoccaceae</taxon>
        <taxon>Haematobacter</taxon>
    </lineage>
</organism>
<feature type="transmembrane region" description="Helical" evidence="1">
    <location>
        <begin position="232"/>
        <end position="254"/>
    </location>
</feature>
<keyword evidence="1" id="KW-1133">Transmembrane helix</keyword>
<evidence type="ECO:0000313" key="3">
    <source>
        <dbReference type="Proteomes" id="UP000028826"/>
    </source>
</evidence>
<protein>
    <submittedName>
        <fullName evidence="2">Uncharacterized protein</fullName>
    </submittedName>
</protein>
<comment type="caution">
    <text evidence="2">The sequence shown here is derived from an EMBL/GenBank/DDBJ whole genome shotgun (WGS) entry which is preliminary data.</text>
</comment>